<sequence length="354" mass="40271">MLRAIDFFCGGGGMTYGLRLAGINVIAGVDFAQECQSTYEDNNPGTKFICSDVTQLPDNYFEKEINLPINDDNLIFVGCSPCQYYSIINTSRVKALKSKDLLREFKRFINYYNPGYVLVENVPGLVTREDSVLPEFLEFLDARHYKYKWDIINMSYYGVPQTRKRFSLVASRLGNVTMPEPDKTQPKLRDFIGVNNGFPQVEAGHSDKSDFMHTVAKLSSLNLERLRKTPHNGGNRLAWKDDEHLQLPCYIGKDTYFRDVYGRLRWDTPSSTITTNFVKISSGRFAHPEENRGLSIREGATLQTFPHTYIFKAPSIVANARIIGNAVPPEYARRLGILLNELKEKHNGTIQNES</sequence>
<evidence type="ECO:0000313" key="10">
    <source>
        <dbReference type="Proteomes" id="UP000095517"/>
    </source>
</evidence>
<evidence type="ECO:0000256" key="5">
    <source>
        <dbReference type="ARBA" id="ARBA00022747"/>
    </source>
</evidence>
<gene>
    <name evidence="9" type="primary">haeIIIM</name>
    <name evidence="9" type="ORF">ERS852397_02370</name>
</gene>
<feature type="active site" evidence="7">
    <location>
        <position position="82"/>
    </location>
</feature>
<dbReference type="EMBL" id="CYZH01000012">
    <property type="protein sequence ID" value="CUO60083.1"/>
    <property type="molecule type" value="Genomic_DNA"/>
</dbReference>
<dbReference type="REBASE" id="209329">
    <property type="entry name" value="M.Bfi8840ORF2370P"/>
</dbReference>
<dbReference type="PANTHER" id="PTHR10629:SF52">
    <property type="entry name" value="DNA (CYTOSINE-5)-METHYLTRANSFERASE 1"/>
    <property type="match status" value="1"/>
</dbReference>
<dbReference type="InterPro" id="IPR050390">
    <property type="entry name" value="C5-Methyltransferase"/>
</dbReference>
<proteinExistence type="inferred from homology"/>
<organism evidence="9 10">
    <name type="scientific">Bacteroides finegoldii</name>
    <dbReference type="NCBI Taxonomy" id="338188"/>
    <lineage>
        <taxon>Bacteria</taxon>
        <taxon>Pseudomonadati</taxon>
        <taxon>Bacteroidota</taxon>
        <taxon>Bacteroidia</taxon>
        <taxon>Bacteroidales</taxon>
        <taxon>Bacteroidaceae</taxon>
        <taxon>Bacteroides</taxon>
    </lineage>
</organism>
<dbReference type="PANTHER" id="PTHR10629">
    <property type="entry name" value="CYTOSINE-SPECIFIC METHYLTRANSFERASE"/>
    <property type="match status" value="1"/>
</dbReference>
<dbReference type="SUPFAM" id="SSF53335">
    <property type="entry name" value="S-adenosyl-L-methionine-dependent methyltransferases"/>
    <property type="match status" value="1"/>
</dbReference>
<evidence type="ECO:0000256" key="3">
    <source>
        <dbReference type="ARBA" id="ARBA00022679"/>
    </source>
</evidence>
<dbReference type="InterPro" id="IPR001525">
    <property type="entry name" value="C5_MeTfrase"/>
</dbReference>
<dbReference type="GO" id="GO:0032259">
    <property type="term" value="P:methylation"/>
    <property type="evidence" value="ECO:0007669"/>
    <property type="project" value="UniProtKB-KW"/>
</dbReference>
<evidence type="ECO:0000256" key="4">
    <source>
        <dbReference type="ARBA" id="ARBA00022691"/>
    </source>
</evidence>
<comment type="catalytic activity">
    <reaction evidence="6">
        <text>a 2'-deoxycytidine in DNA + S-adenosyl-L-methionine = a 5-methyl-2'-deoxycytidine in DNA + S-adenosyl-L-homocysteine + H(+)</text>
        <dbReference type="Rhea" id="RHEA:13681"/>
        <dbReference type="Rhea" id="RHEA-COMP:11369"/>
        <dbReference type="Rhea" id="RHEA-COMP:11370"/>
        <dbReference type="ChEBI" id="CHEBI:15378"/>
        <dbReference type="ChEBI" id="CHEBI:57856"/>
        <dbReference type="ChEBI" id="CHEBI:59789"/>
        <dbReference type="ChEBI" id="CHEBI:85452"/>
        <dbReference type="ChEBI" id="CHEBI:85454"/>
        <dbReference type="EC" id="2.1.1.37"/>
    </reaction>
</comment>
<dbReference type="AlphaFoldDB" id="A0A174GCA7"/>
<dbReference type="Gene3D" id="3.90.120.10">
    <property type="entry name" value="DNA Methylase, subunit A, domain 2"/>
    <property type="match status" value="1"/>
</dbReference>
<accession>A0A174GCA7</accession>
<evidence type="ECO:0000256" key="6">
    <source>
        <dbReference type="ARBA" id="ARBA00047422"/>
    </source>
</evidence>
<dbReference type="Pfam" id="PF00145">
    <property type="entry name" value="DNA_methylase"/>
    <property type="match status" value="1"/>
</dbReference>
<dbReference type="NCBIfam" id="TIGR00675">
    <property type="entry name" value="dcm"/>
    <property type="match status" value="1"/>
</dbReference>
<evidence type="ECO:0000256" key="2">
    <source>
        <dbReference type="ARBA" id="ARBA00022603"/>
    </source>
</evidence>
<dbReference type="EC" id="2.1.1.37" evidence="1"/>
<keyword evidence="4 7" id="KW-0949">S-adenosyl-L-methionine</keyword>
<evidence type="ECO:0000256" key="8">
    <source>
        <dbReference type="RuleBase" id="RU000416"/>
    </source>
</evidence>
<dbReference type="Gene3D" id="3.40.50.150">
    <property type="entry name" value="Vaccinia Virus protein VP39"/>
    <property type="match status" value="1"/>
</dbReference>
<dbReference type="GO" id="GO:0003677">
    <property type="term" value="F:DNA binding"/>
    <property type="evidence" value="ECO:0007669"/>
    <property type="project" value="TreeGrafter"/>
</dbReference>
<comment type="similarity">
    <text evidence="7 8">Belongs to the class I-like SAM-binding methyltransferase superfamily. C5-methyltransferase family.</text>
</comment>
<evidence type="ECO:0000313" key="9">
    <source>
        <dbReference type="EMBL" id="CUO60083.1"/>
    </source>
</evidence>
<dbReference type="PRINTS" id="PR00105">
    <property type="entry name" value="C5METTRFRASE"/>
</dbReference>
<dbReference type="InterPro" id="IPR029063">
    <property type="entry name" value="SAM-dependent_MTases_sf"/>
</dbReference>
<dbReference type="GO" id="GO:0044027">
    <property type="term" value="P:negative regulation of gene expression via chromosomal CpG island methylation"/>
    <property type="evidence" value="ECO:0007669"/>
    <property type="project" value="TreeGrafter"/>
</dbReference>
<name>A0A174GCA7_9BACE</name>
<keyword evidence="3 7" id="KW-0808">Transferase</keyword>
<protein>
    <recommendedName>
        <fullName evidence="1">DNA (cytosine-5-)-methyltransferase</fullName>
        <ecNumber evidence="1">2.1.1.37</ecNumber>
    </recommendedName>
</protein>
<dbReference type="RefSeq" id="WP_055279198.1">
    <property type="nucleotide sequence ID" value="NZ_CABIXA010000012.1"/>
</dbReference>
<dbReference type="PROSITE" id="PS51679">
    <property type="entry name" value="SAM_MT_C5"/>
    <property type="match status" value="1"/>
</dbReference>
<reference evidence="9 10" key="1">
    <citation type="submission" date="2015-09" db="EMBL/GenBank/DDBJ databases">
        <authorList>
            <consortium name="Pathogen Informatics"/>
        </authorList>
    </citation>
    <scope>NUCLEOTIDE SEQUENCE [LARGE SCALE GENOMIC DNA]</scope>
    <source>
        <strain evidence="9 10">2789STDY5608840</strain>
    </source>
</reference>
<keyword evidence="2 7" id="KW-0489">Methyltransferase</keyword>
<dbReference type="GO" id="GO:0009307">
    <property type="term" value="P:DNA restriction-modification system"/>
    <property type="evidence" value="ECO:0007669"/>
    <property type="project" value="UniProtKB-KW"/>
</dbReference>
<keyword evidence="5" id="KW-0680">Restriction system</keyword>
<evidence type="ECO:0000256" key="1">
    <source>
        <dbReference type="ARBA" id="ARBA00011975"/>
    </source>
</evidence>
<evidence type="ECO:0000256" key="7">
    <source>
        <dbReference type="PROSITE-ProRule" id="PRU01016"/>
    </source>
</evidence>
<dbReference type="STRING" id="338188.ERS852397_02370"/>
<dbReference type="GO" id="GO:0003886">
    <property type="term" value="F:DNA (cytosine-5-)-methyltransferase activity"/>
    <property type="evidence" value="ECO:0007669"/>
    <property type="project" value="UniProtKB-EC"/>
</dbReference>
<dbReference type="Proteomes" id="UP000095517">
    <property type="component" value="Unassembled WGS sequence"/>
</dbReference>